<keyword evidence="3" id="KW-1185">Reference proteome</keyword>
<feature type="compositionally biased region" description="Basic and acidic residues" evidence="1">
    <location>
        <begin position="51"/>
        <end position="60"/>
    </location>
</feature>
<feature type="region of interest" description="Disordered" evidence="1">
    <location>
        <begin position="1"/>
        <end position="60"/>
    </location>
</feature>
<proteinExistence type="predicted"/>
<evidence type="ECO:0000313" key="3">
    <source>
        <dbReference type="Proteomes" id="UP001642360"/>
    </source>
</evidence>
<accession>A0ABC8R8R1</accession>
<gene>
    <name evidence="2" type="ORF">ILEXP_LOCUS5780</name>
</gene>
<evidence type="ECO:0000313" key="2">
    <source>
        <dbReference type="EMBL" id="CAK9138432.1"/>
    </source>
</evidence>
<protein>
    <submittedName>
        <fullName evidence="2">Uncharacterized protein</fullName>
    </submittedName>
</protein>
<dbReference type="EMBL" id="CAUOFW020000890">
    <property type="protein sequence ID" value="CAK9138432.1"/>
    <property type="molecule type" value="Genomic_DNA"/>
</dbReference>
<organism evidence="2 3">
    <name type="scientific">Ilex paraguariensis</name>
    <name type="common">yerba mate</name>
    <dbReference type="NCBI Taxonomy" id="185542"/>
    <lineage>
        <taxon>Eukaryota</taxon>
        <taxon>Viridiplantae</taxon>
        <taxon>Streptophyta</taxon>
        <taxon>Embryophyta</taxon>
        <taxon>Tracheophyta</taxon>
        <taxon>Spermatophyta</taxon>
        <taxon>Magnoliopsida</taxon>
        <taxon>eudicotyledons</taxon>
        <taxon>Gunneridae</taxon>
        <taxon>Pentapetalae</taxon>
        <taxon>asterids</taxon>
        <taxon>campanulids</taxon>
        <taxon>Aquifoliales</taxon>
        <taxon>Aquifoliaceae</taxon>
        <taxon>Ilex</taxon>
    </lineage>
</organism>
<evidence type="ECO:0000256" key="1">
    <source>
        <dbReference type="SAM" id="MobiDB-lite"/>
    </source>
</evidence>
<sequence length="60" mass="6356">FFPPSTLATTPTSTPATPSTSKPPPIFVSKLRDTIQEIGSSEAEEDDDVESGLKDEGAFD</sequence>
<feature type="non-terminal residue" evidence="2">
    <location>
        <position position="1"/>
    </location>
</feature>
<dbReference type="AlphaFoldDB" id="A0ABC8R8R1"/>
<name>A0ABC8R8R1_9AQUA</name>
<comment type="caution">
    <text evidence="2">The sequence shown here is derived from an EMBL/GenBank/DDBJ whole genome shotgun (WGS) entry which is preliminary data.</text>
</comment>
<reference evidence="2 3" key="1">
    <citation type="submission" date="2024-02" db="EMBL/GenBank/DDBJ databases">
        <authorList>
            <person name="Vignale AGUSTIN F."/>
            <person name="Sosa J E."/>
            <person name="Modenutti C."/>
        </authorList>
    </citation>
    <scope>NUCLEOTIDE SEQUENCE [LARGE SCALE GENOMIC DNA]</scope>
</reference>
<feature type="compositionally biased region" description="Low complexity" evidence="1">
    <location>
        <begin position="1"/>
        <end position="20"/>
    </location>
</feature>
<dbReference type="Proteomes" id="UP001642360">
    <property type="component" value="Unassembled WGS sequence"/>
</dbReference>